<evidence type="ECO:0000313" key="5">
    <source>
        <dbReference type="Proteomes" id="UP000777438"/>
    </source>
</evidence>
<evidence type="ECO:0000256" key="2">
    <source>
        <dbReference type="SAM" id="Phobius"/>
    </source>
</evidence>
<feature type="transmembrane region" description="Helical" evidence="2">
    <location>
        <begin position="194"/>
        <end position="221"/>
    </location>
</feature>
<name>A0A9P8VV17_9HYPO</name>
<dbReference type="Proteomes" id="UP000777438">
    <property type="component" value="Unassembled WGS sequence"/>
</dbReference>
<dbReference type="EMBL" id="JAGPYM010000030">
    <property type="protein sequence ID" value="KAH6877236.1"/>
    <property type="molecule type" value="Genomic_DNA"/>
</dbReference>
<proteinExistence type="predicted"/>
<feature type="chain" id="PRO_5040131528" description="Mid2 domain-containing protein" evidence="3">
    <location>
        <begin position="20"/>
        <end position="280"/>
    </location>
</feature>
<keyword evidence="5" id="KW-1185">Reference proteome</keyword>
<gene>
    <name evidence="4" type="ORF">B0T10DRAFT_566265</name>
</gene>
<reference evidence="4 5" key="1">
    <citation type="journal article" date="2021" name="Nat. Commun.">
        <title>Genetic determinants of endophytism in the Arabidopsis root mycobiome.</title>
        <authorList>
            <person name="Mesny F."/>
            <person name="Miyauchi S."/>
            <person name="Thiergart T."/>
            <person name="Pickel B."/>
            <person name="Atanasova L."/>
            <person name="Karlsson M."/>
            <person name="Huettel B."/>
            <person name="Barry K.W."/>
            <person name="Haridas S."/>
            <person name="Chen C."/>
            <person name="Bauer D."/>
            <person name="Andreopoulos W."/>
            <person name="Pangilinan J."/>
            <person name="LaButti K."/>
            <person name="Riley R."/>
            <person name="Lipzen A."/>
            <person name="Clum A."/>
            <person name="Drula E."/>
            <person name="Henrissat B."/>
            <person name="Kohler A."/>
            <person name="Grigoriev I.V."/>
            <person name="Martin F.M."/>
            <person name="Hacquard S."/>
        </authorList>
    </citation>
    <scope>NUCLEOTIDE SEQUENCE [LARGE SCALE GENOMIC DNA]</scope>
    <source>
        <strain evidence="4 5">MPI-CAGE-CH-0241</strain>
    </source>
</reference>
<evidence type="ECO:0008006" key="6">
    <source>
        <dbReference type="Google" id="ProtNLM"/>
    </source>
</evidence>
<comment type="caution">
    <text evidence="4">The sequence shown here is derived from an EMBL/GenBank/DDBJ whole genome shotgun (WGS) entry which is preliminary data.</text>
</comment>
<dbReference type="OrthoDB" id="5390143at2759"/>
<dbReference type="AlphaFoldDB" id="A0A9P8VV17"/>
<accession>A0A9P8VV17</accession>
<sequence length="280" mass="30392">MAFYVLIILLLLFATDGLAVFLRPPGPGPIYDYRDNPVYQLGQDLDMEWEVNYDKCNMTLVQLDVVDPSGETAFKLPKAMAHQILENYTSETYTWTVSFDGFPDTFNPGLGNIYYFRMDDADDEERPEISHYFNITDPAAATTTGTPTADPTSGATGSWYSGVYDSGSTPGTASPSNGTVASGHDHGECLSKSALVGISVGATIGALAVMAGLAFLVWRVLRGNSESPSRLSSKEPMLEPTLPTATVAANTPFQPPFHVVSPISPHAYHRQPPWEIYEAP</sequence>
<feature type="compositionally biased region" description="Polar residues" evidence="1">
    <location>
        <begin position="166"/>
        <end position="180"/>
    </location>
</feature>
<feature type="region of interest" description="Disordered" evidence="1">
    <location>
        <begin position="166"/>
        <end position="185"/>
    </location>
</feature>
<feature type="signal peptide" evidence="3">
    <location>
        <begin position="1"/>
        <end position="19"/>
    </location>
</feature>
<keyword evidence="2" id="KW-1133">Transmembrane helix</keyword>
<evidence type="ECO:0000256" key="3">
    <source>
        <dbReference type="SAM" id="SignalP"/>
    </source>
</evidence>
<evidence type="ECO:0000256" key="1">
    <source>
        <dbReference type="SAM" id="MobiDB-lite"/>
    </source>
</evidence>
<organism evidence="4 5">
    <name type="scientific">Thelonectria olida</name>
    <dbReference type="NCBI Taxonomy" id="1576542"/>
    <lineage>
        <taxon>Eukaryota</taxon>
        <taxon>Fungi</taxon>
        <taxon>Dikarya</taxon>
        <taxon>Ascomycota</taxon>
        <taxon>Pezizomycotina</taxon>
        <taxon>Sordariomycetes</taxon>
        <taxon>Hypocreomycetidae</taxon>
        <taxon>Hypocreales</taxon>
        <taxon>Nectriaceae</taxon>
        <taxon>Thelonectria</taxon>
    </lineage>
</organism>
<keyword evidence="2" id="KW-0812">Transmembrane</keyword>
<keyword evidence="2" id="KW-0472">Membrane</keyword>
<protein>
    <recommendedName>
        <fullName evidence="6">Mid2 domain-containing protein</fullName>
    </recommendedName>
</protein>
<evidence type="ECO:0000313" key="4">
    <source>
        <dbReference type="EMBL" id="KAH6877236.1"/>
    </source>
</evidence>
<keyword evidence="3" id="KW-0732">Signal</keyword>